<feature type="transmembrane region" description="Helical" evidence="6">
    <location>
        <begin position="20"/>
        <end position="41"/>
    </location>
</feature>
<dbReference type="GO" id="GO:0005789">
    <property type="term" value="C:endoplasmic reticulum membrane"/>
    <property type="evidence" value="ECO:0007669"/>
    <property type="project" value="TreeGrafter"/>
</dbReference>
<evidence type="ECO:0000313" key="8">
    <source>
        <dbReference type="Proteomes" id="UP000030671"/>
    </source>
</evidence>
<feature type="transmembrane region" description="Helical" evidence="6">
    <location>
        <begin position="62"/>
        <end position="88"/>
    </location>
</feature>
<dbReference type="GO" id="GO:0070072">
    <property type="term" value="P:vacuolar proton-transporting V-type ATPase complex assembly"/>
    <property type="evidence" value="ECO:0007669"/>
    <property type="project" value="InterPro"/>
</dbReference>
<keyword evidence="2" id="KW-0256">Endoplasmic reticulum</keyword>
<gene>
    <name evidence="7" type="ORF">HETIRDRAFT_312422</name>
</gene>
<keyword evidence="4 6" id="KW-0472">Membrane</keyword>
<keyword evidence="3 6" id="KW-1133">Transmembrane helix</keyword>
<dbReference type="HOGENOM" id="CLU_154717_0_0_1"/>
<dbReference type="STRING" id="747525.W4KGY7"/>
<dbReference type="Proteomes" id="UP000030671">
    <property type="component" value="Unassembled WGS sequence"/>
</dbReference>
<reference evidence="7 8" key="1">
    <citation type="journal article" date="2012" name="New Phytol.">
        <title>Insight into trade-off between wood decay and parasitism from the genome of a fungal forest pathogen.</title>
        <authorList>
            <person name="Olson A."/>
            <person name="Aerts A."/>
            <person name="Asiegbu F."/>
            <person name="Belbahri L."/>
            <person name="Bouzid O."/>
            <person name="Broberg A."/>
            <person name="Canback B."/>
            <person name="Coutinho P.M."/>
            <person name="Cullen D."/>
            <person name="Dalman K."/>
            <person name="Deflorio G."/>
            <person name="van Diepen L.T."/>
            <person name="Dunand C."/>
            <person name="Duplessis S."/>
            <person name="Durling M."/>
            <person name="Gonthier P."/>
            <person name="Grimwood J."/>
            <person name="Fossdal C.G."/>
            <person name="Hansson D."/>
            <person name="Henrissat B."/>
            <person name="Hietala A."/>
            <person name="Himmelstrand K."/>
            <person name="Hoffmeister D."/>
            <person name="Hogberg N."/>
            <person name="James T.Y."/>
            <person name="Karlsson M."/>
            <person name="Kohler A."/>
            <person name="Kues U."/>
            <person name="Lee Y.H."/>
            <person name="Lin Y.C."/>
            <person name="Lind M."/>
            <person name="Lindquist E."/>
            <person name="Lombard V."/>
            <person name="Lucas S."/>
            <person name="Lunden K."/>
            <person name="Morin E."/>
            <person name="Murat C."/>
            <person name="Park J."/>
            <person name="Raffaello T."/>
            <person name="Rouze P."/>
            <person name="Salamov A."/>
            <person name="Schmutz J."/>
            <person name="Solheim H."/>
            <person name="Stahlberg J."/>
            <person name="Velez H."/>
            <person name="de Vries R.P."/>
            <person name="Wiebenga A."/>
            <person name="Woodward S."/>
            <person name="Yakovlev I."/>
            <person name="Garbelotto M."/>
            <person name="Martin F."/>
            <person name="Grigoriev I.V."/>
            <person name="Stenlid J."/>
        </authorList>
    </citation>
    <scope>NUCLEOTIDE SEQUENCE [LARGE SCALE GENOMIC DNA]</scope>
    <source>
        <strain evidence="7 8">TC 32-1</strain>
    </source>
</reference>
<evidence type="ECO:0000313" key="7">
    <source>
        <dbReference type="EMBL" id="ETW84590.1"/>
    </source>
</evidence>
<keyword evidence="8" id="KW-1185">Reference proteome</keyword>
<evidence type="ECO:0000256" key="6">
    <source>
        <dbReference type="SAM" id="Phobius"/>
    </source>
</evidence>
<evidence type="ECO:0000256" key="1">
    <source>
        <dbReference type="ARBA" id="ARBA00022692"/>
    </source>
</evidence>
<dbReference type="PANTHER" id="PTHR31792:SF3">
    <property type="entry name" value="VACUOLAR ATPASE ASSEMBLY INTEGRAL MEMBRANE PROTEIN VMA21"/>
    <property type="match status" value="1"/>
</dbReference>
<evidence type="ECO:0000256" key="2">
    <source>
        <dbReference type="ARBA" id="ARBA00022824"/>
    </source>
</evidence>
<dbReference type="OrthoDB" id="160405at2759"/>
<dbReference type="InParanoid" id="W4KGY7"/>
<dbReference type="AlphaFoldDB" id="W4KGY7"/>
<dbReference type="KEGG" id="hir:HETIRDRAFT_312422"/>
<dbReference type="InterPro" id="IPR019013">
    <property type="entry name" value="Vma21"/>
</dbReference>
<keyword evidence="5" id="KW-0968">Cytoplasmic vesicle</keyword>
<dbReference type="GO" id="GO:0031410">
    <property type="term" value="C:cytoplasmic vesicle"/>
    <property type="evidence" value="ECO:0007669"/>
    <property type="project" value="UniProtKB-KW"/>
</dbReference>
<dbReference type="eggNOG" id="ENOG502SBNA">
    <property type="taxonomic scope" value="Eukaryota"/>
</dbReference>
<keyword evidence="1 6" id="KW-0812">Transmembrane</keyword>
<name>W4KGY7_HETIT</name>
<proteinExistence type="predicted"/>
<dbReference type="PANTHER" id="PTHR31792">
    <property type="entry name" value="VACUOLAR ATPASE ASSEMBLY INTEGRAL MEMBRANE PROTEIN VMA21"/>
    <property type="match status" value="1"/>
</dbReference>
<evidence type="ECO:0000256" key="5">
    <source>
        <dbReference type="ARBA" id="ARBA00023329"/>
    </source>
</evidence>
<evidence type="ECO:0000256" key="4">
    <source>
        <dbReference type="ARBA" id="ARBA00023136"/>
    </source>
</evidence>
<protein>
    <recommendedName>
        <fullName evidence="9">Vacuolar ATPase assembly integral membrane protein VMA21</fullName>
    </recommendedName>
</protein>
<evidence type="ECO:0008006" key="9">
    <source>
        <dbReference type="Google" id="ProtNLM"/>
    </source>
</evidence>
<dbReference type="EMBL" id="KI925456">
    <property type="protein sequence ID" value="ETW84590.1"/>
    <property type="molecule type" value="Genomic_DNA"/>
</dbReference>
<sequence length="112" mass="12210">MRGQTAGSTIVDQGVQGGVLIKLIIFSLSLGVIPIGSYFISEKYLWKGKRSSYSVMQSSDDLYAGNATYAAITAIIAANLVLVAYIVLSLIEDRHDQEVLSIVKDKQSRKNQ</sequence>
<dbReference type="Pfam" id="PF09446">
    <property type="entry name" value="VMA21"/>
    <property type="match status" value="1"/>
</dbReference>
<dbReference type="RefSeq" id="XP_009544240.1">
    <property type="nucleotide sequence ID" value="XM_009545945.1"/>
</dbReference>
<accession>W4KGY7</accession>
<dbReference type="GeneID" id="20669954"/>
<evidence type="ECO:0000256" key="3">
    <source>
        <dbReference type="ARBA" id="ARBA00022989"/>
    </source>
</evidence>
<organism evidence="7 8">
    <name type="scientific">Heterobasidion irregulare (strain TC 32-1)</name>
    <dbReference type="NCBI Taxonomy" id="747525"/>
    <lineage>
        <taxon>Eukaryota</taxon>
        <taxon>Fungi</taxon>
        <taxon>Dikarya</taxon>
        <taxon>Basidiomycota</taxon>
        <taxon>Agaricomycotina</taxon>
        <taxon>Agaricomycetes</taxon>
        <taxon>Russulales</taxon>
        <taxon>Bondarzewiaceae</taxon>
        <taxon>Heterobasidion</taxon>
        <taxon>Heterobasidion annosum species complex</taxon>
    </lineage>
</organism>